<sequence length="627" mass="74548">MKNNNTIFYLLTFLLILLYSCEYDKDPIYFEELAPPKDKVELEIELSHVLPDNIIYIYEYTKLTYKIDTKGKDIFDFKISIDADAEIDQNSIRLRPLADNSVRKLTIDIQLKTHTGSIADHLGYEKYVGKYEYDVKFVKLEENFKTNLRGGKSEEGYLQLDWDEPVFDNAKLLRYELIYTDDIKKEQVKQIITDTKQTSHIDRSYTWGYKTYELYVYYKNNDVDYESLKVDYFSPEYYGFKTNPKFSYEYLDNESMNVSWDNTGYKCKYLIIGADGSKIECGQNQRKVKMQRFRFPSDASRFKLYILPFNMPYDDYEKGVFIECDYYWYLAEEYSGIPQAWNISKNEYYYLYHDELSIYSISDSSKKRDLLLREIGYFDRMYMSVSAKTSQIAIYKYMYPTPISISDIFIYNNSNFENPLQIQKINIHSDPIYLCDNYTLFYHDLFWLGDTNYERSCIVLNSKTGNEIFRQRLQNRESQIAVSPDGKYLCDYYKAHLIIYEIQDDKAVQIYSYTNADYRYPACQFSYSNPKELILRGDTETVIFDVESLTNKNSKKGKFLYQDPITGNIACLDEQYNQNFLLNIYDKTLSEKLIRIPFNYYTSGNNSFFNSRLTFNDVMAYRLDLPL</sequence>
<proteinExistence type="predicted"/>
<organism evidence="1 2">
    <name type="scientific">Dysgonomonas termitidis</name>
    <dbReference type="NCBI Taxonomy" id="1516126"/>
    <lineage>
        <taxon>Bacteria</taxon>
        <taxon>Pseudomonadati</taxon>
        <taxon>Bacteroidota</taxon>
        <taxon>Bacteroidia</taxon>
        <taxon>Bacteroidales</taxon>
        <taxon>Dysgonomonadaceae</taxon>
        <taxon>Dysgonomonas</taxon>
    </lineage>
</organism>
<dbReference type="SUPFAM" id="SSF49265">
    <property type="entry name" value="Fibronectin type III"/>
    <property type="match status" value="1"/>
</dbReference>
<gene>
    <name evidence="1" type="ORF">ACFO6W_04000</name>
</gene>
<reference evidence="2" key="1">
    <citation type="journal article" date="2019" name="Int. J. Syst. Evol. Microbiol.">
        <title>The Global Catalogue of Microorganisms (GCM) 10K type strain sequencing project: providing services to taxonomists for standard genome sequencing and annotation.</title>
        <authorList>
            <consortium name="The Broad Institute Genomics Platform"/>
            <consortium name="The Broad Institute Genome Sequencing Center for Infectious Disease"/>
            <person name="Wu L."/>
            <person name="Ma J."/>
        </authorList>
    </citation>
    <scope>NUCLEOTIDE SEQUENCE [LARGE SCALE GENOMIC DNA]</scope>
    <source>
        <strain evidence="2">CCUG 66188</strain>
    </source>
</reference>
<accession>A0ABV9KRP4</accession>
<evidence type="ECO:0000313" key="2">
    <source>
        <dbReference type="Proteomes" id="UP001596023"/>
    </source>
</evidence>
<evidence type="ECO:0000313" key="1">
    <source>
        <dbReference type="EMBL" id="MFC4672850.1"/>
    </source>
</evidence>
<keyword evidence="2" id="KW-1185">Reference proteome</keyword>
<comment type="caution">
    <text evidence="1">The sequence shown here is derived from an EMBL/GenBank/DDBJ whole genome shotgun (WGS) entry which is preliminary data.</text>
</comment>
<dbReference type="Proteomes" id="UP001596023">
    <property type="component" value="Unassembled WGS sequence"/>
</dbReference>
<protein>
    <recommendedName>
        <fullName evidence="3">Fibronectin type-III domain-containing protein</fullName>
    </recommendedName>
</protein>
<dbReference type="RefSeq" id="WP_379994061.1">
    <property type="nucleotide sequence ID" value="NZ_JBHSGN010000032.1"/>
</dbReference>
<dbReference type="EMBL" id="JBHSGN010000032">
    <property type="protein sequence ID" value="MFC4672850.1"/>
    <property type="molecule type" value="Genomic_DNA"/>
</dbReference>
<evidence type="ECO:0008006" key="3">
    <source>
        <dbReference type="Google" id="ProtNLM"/>
    </source>
</evidence>
<dbReference type="SUPFAM" id="SSF82171">
    <property type="entry name" value="DPP6 N-terminal domain-like"/>
    <property type="match status" value="1"/>
</dbReference>
<dbReference type="InterPro" id="IPR036116">
    <property type="entry name" value="FN3_sf"/>
</dbReference>
<name>A0ABV9KRP4_9BACT</name>
<dbReference type="PROSITE" id="PS51257">
    <property type="entry name" value="PROKAR_LIPOPROTEIN"/>
    <property type="match status" value="1"/>
</dbReference>